<organism evidence="1 2">
    <name type="scientific">Reticulomyxa filosa</name>
    <dbReference type="NCBI Taxonomy" id="46433"/>
    <lineage>
        <taxon>Eukaryota</taxon>
        <taxon>Sar</taxon>
        <taxon>Rhizaria</taxon>
        <taxon>Retaria</taxon>
        <taxon>Foraminifera</taxon>
        <taxon>Monothalamids</taxon>
        <taxon>Reticulomyxidae</taxon>
        <taxon>Reticulomyxa</taxon>
    </lineage>
</organism>
<keyword evidence="2" id="KW-1185">Reference proteome</keyword>
<comment type="caution">
    <text evidence="1">The sequence shown here is derived from an EMBL/GenBank/DDBJ whole genome shotgun (WGS) entry which is preliminary data.</text>
</comment>
<sequence length="326" mass="37368">MFVQDPVKQVKALQRFDALADQLIKEAPVQNMRLVHGKNQAAYYFPSASDPEKGVIVVTYDGKKTTMMAAPRKFYNAEELLTTFKVVKVETEFIAESKWTLQFEDYEPITYFEKYGCTRIEDERLGGKMIKVQVNLFIEEDHNIEPVLDPKEQKKTMFYVEEPGHFIAVGVYMDDVYEDNDTDYVRFVLDSIYKVVVGKNLVNSKFNLKKGDWVRVKGTEGEVDPARKYIPIPCVKPATRSKRSIVSMLFRSIDSMNIAEKYIEAENWGLAEKTLLKTIKNAPNDSIAHSKLCKVYRNQGKLELAEKEALMALALNSDDGFIHFKA</sequence>
<dbReference type="EMBL" id="ASPP01004742">
    <property type="protein sequence ID" value="ETO31728.1"/>
    <property type="molecule type" value="Genomic_DNA"/>
</dbReference>
<evidence type="ECO:0000313" key="2">
    <source>
        <dbReference type="Proteomes" id="UP000023152"/>
    </source>
</evidence>
<reference evidence="1 2" key="1">
    <citation type="journal article" date="2013" name="Curr. Biol.">
        <title>The Genome of the Foraminiferan Reticulomyxa filosa.</title>
        <authorList>
            <person name="Glockner G."/>
            <person name="Hulsmann N."/>
            <person name="Schleicher M."/>
            <person name="Noegel A.A."/>
            <person name="Eichinger L."/>
            <person name="Gallinger C."/>
            <person name="Pawlowski J."/>
            <person name="Sierra R."/>
            <person name="Euteneuer U."/>
            <person name="Pillet L."/>
            <person name="Moustafa A."/>
            <person name="Platzer M."/>
            <person name="Groth M."/>
            <person name="Szafranski K."/>
            <person name="Schliwa M."/>
        </authorList>
    </citation>
    <scope>NUCLEOTIDE SEQUENCE [LARGE SCALE GENOMIC DNA]</scope>
</reference>
<dbReference type="SUPFAM" id="SSF48452">
    <property type="entry name" value="TPR-like"/>
    <property type="match status" value="1"/>
</dbReference>
<evidence type="ECO:0000313" key="1">
    <source>
        <dbReference type="EMBL" id="ETO31728.1"/>
    </source>
</evidence>
<gene>
    <name evidence="1" type="ORF">RFI_05391</name>
</gene>
<dbReference type="AlphaFoldDB" id="X6P0S0"/>
<proteinExistence type="predicted"/>
<dbReference type="Gene3D" id="1.25.40.10">
    <property type="entry name" value="Tetratricopeptide repeat domain"/>
    <property type="match status" value="1"/>
</dbReference>
<protein>
    <submittedName>
        <fullName evidence="1">Uncharacterized protein</fullName>
    </submittedName>
</protein>
<accession>X6P0S0</accession>
<name>X6P0S0_RETFI</name>
<dbReference type="InterPro" id="IPR011990">
    <property type="entry name" value="TPR-like_helical_dom_sf"/>
</dbReference>
<dbReference type="Proteomes" id="UP000023152">
    <property type="component" value="Unassembled WGS sequence"/>
</dbReference>